<organism evidence="1">
    <name type="scientific">Manihot esculenta</name>
    <name type="common">Cassava</name>
    <name type="synonym">Jatropha manihot</name>
    <dbReference type="NCBI Taxonomy" id="3983"/>
    <lineage>
        <taxon>Eukaryota</taxon>
        <taxon>Viridiplantae</taxon>
        <taxon>Streptophyta</taxon>
        <taxon>Embryophyta</taxon>
        <taxon>Tracheophyta</taxon>
        <taxon>Spermatophyta</taxon>
        <taxon>Magnoliopsida</taxon>
        <taxon>eudicotyledons</taxon>
        <taxon>Gunneridae</taxon>
        <taxon>Pentapetalae</taxon>
        <taxon>rosids</taxon>
        <taxon>fabids</taxon>
        <taxon>Malpighiales</taxon>
        <taxon>Euphorbiaceae</taxon>
        <taxon>Crotonoideae</taxon>
        <taxon>Manihoteae</taxon>
        <taxon>Manihot</taxon>
    </lineage>
</organism>
<evidence type="ECO:0000313" key="1">
    <source>
        <dbReference type="EMBL" id="OAY31209.1"/>
    </source>
</evidence>
<reference evidence="1" key="1">
    <citation type="submission" date="2016-02" db="EMBL/GenBank/DDBJ databases">
        <title>WGS assembly of Manihot esculenta.</title>
        <authorList>
            <person name="Bredeson J.V."/>
            <person name="Prochnik S.E."/>
            <person name="Lyons J.B."/>
            <person name="Schmutz J."/>
            <person name="Grimwood J."/>
            <person name="Vrebalov J."/>
            <person name="Bart R.S."/>
            <person name="Amuge T."/>
            <person name="Ferguson M.E."/>
            <person name="Green R."/>
            <person name="Putnam N."/>
            <person name="Stites J."/>
            <person name="Rounsley S."/>
            <person name="Rokhsar D.S."/>
        </authorList>
    </citation>
    <scope>NUCLEOTIDE SEQUENCE [LARGE SCALE GENOMIC DNA]</scope>
    <source>
        <tissue evidence="1">Leaf</tissue>
    </source>
</reference>
<dbReference type="EMBL" id="CM004400">
    <property type="protein sequence ID" value="OAY31209.1"/>
    <property type="molecule type" value="Genomic_DNA"/>
</dbReference>
<sequence>MDLWKTRLSWRTELPVHLLLVVPLCNKDPYKDSGSDLWI</sequence>
<protein>
    <submittedName>
        <fullName evidence="1">Uncharacterized protein</fullName>
    </submittedName>
</protein>
<accession>A0A2C9UM18</accession>
<proteinExistence type="predicted"/>
<gene>
    <name evidence="1" type="ORF">MANES_14G093000</name>
</gene>
<dbReference type="AlphaFoldDB" id="A0A2C9UM18"/>
<name>A0A2C9UM18_MANES</name>